<sequence>MCTESRGCTFICSLPQNLTLTLTLTLTPPPTASRSLNLTVNRILSRIPPSLPPPLPHPPHFDRSHSHVLRGKWRHKFKIWRQFYPVAREPRFFEEISVFFRLRRGRGRGRRSLRRCSQQ</sequence>
<dbReference type="EMBL" id="LSRL02000006">
    <property type="protein sequence ID" value="TDG52017.1"/>
    <property type="molecule type" value="Genomic_DNA"/>
</dbReference>
<gene>
    <name evidence="1" type="ORF">AWZ03_001687</name>
</gene>
<evidence type="ECO:0000313" key="1">
    <source>
        <dbReference type="EMBL" id="TDG52017.1"/>
    </source>
</evidence>
<evidence type="ECO:0000313" key="2">
    <source>
        <dbReference type="Proteomes" id="UP000295192"/>
    </source>
</evidence>
<dbReference type="Proteomes" id="UP000295192">
    <property type="component" value="Unassembled WGS sequence"/>
</dbReference>
<accession>A0A484BTA2</accession>
<organism evidence="1 2">
    <name type="scientific">Drosophila navojoa</name>
    <name type="common">Fruit fly</name>
    <dbReference type="NCBI Taxonomy" id="7232"/>
    <lineage>
        <taxon>Eukaryota</taxon>
        <taxon>Metazoa</taxon>
        <taxon>Ecdysozoa</taxon>
        <taxon>Arthropoda</taxon>
        <taxon>Hexapoda</taxon>
        <taxon>Insecta</taxon>
        <taxon>Pterygota</taxon>
        <taxon>Neoptera</taxon>
        <taxon>Endopterygota</taxon>
        <taxon>Diptera</taxon>
        <taxon>Brachycera</taxon>
        <taxon>Muscomorpha</taxon>
        <taxon>Ephydroidea</taxon>
        <taxon>Drosophilidae</taxon>
        <taxon>Drosophila</taxon>
    </lineage>
</organism>
<reference evidence="1 2" key="1">
    <citation type="journal article" date="2019" name="J. Hered.">
        <title>An Improved Genome Assembly for Drosophila navojoa, the Basal Species in the mojavensis Cluster.</title>
        <authorList>
            <person name="Vanderlinde T."/>
            <person name="Dupim E.G."/>
            <person name="Nazario-Yepiz N.O."/>
            <person name="Carvalho A.B."/>
        </authorList>
    </citation>
    <scope>NUCLEOTIDE SEQUENCE [LARGE SCALE GENOMIC DNA]</scope>
    <source>
        <strain evidence="1">Navoj_Jal97</strain>
        <tissue evidence="1">Whole organism</tissue>
    </source>
</reference>
<dbReference type="AlphaFoldDB" id="A0A484BTA2"/>
<comment type="caution">
    <text evidence="1">The sequence shown here is derived from an EMBL/GenBank/DDBJ whole genome shotgun (WGS) entry which is preliminary data.</text>
</comment>
<protein>
    <submittedName>
        <fullName evidence="1">Uncharacterized protein</fullName>
    </submittedName>
</protein>
<proteinExistence type="predicted"/>
<name>A0A484BTA2_DRONA</name>
<keyword evidence="2" id="KW-1185">Reference proteome</keyword>